<organism evidence="2 3">
    <name type="scientific">Medicago truncatula</name>
    <name type="common">Barrel medic</name>
    <name type="synonym">Medicago tribuloides</name>
    <dbReference type="NCBI Taxonomy" id="3880"/>
    <lineage>
        <taxon>Eukaryota</taxon>
        <taxon>Viridiplantae</taxon>
        <taxon>Streptophyta</taxon>
        <taxon>Embryophyta</taxon>
        <taxon>Tracheophyta</taxon>
        <taxon>Spermatophyta</taxon>
        <taxon>Magnoliopsida</taxon>
        <taxon>eudicotyledons</taxon>
        <taxon>Gunneridae</taxon>
        <taxon>Pentapetalae</taxon>
        <taxon>rosids</taxon>
        <taxon>fabids</taxon>
        <taxon>Fabales</taxon>
        <taxon>Fabaceae</taxon>
        <taxon>Papilionoideae</taxon>
        <taxon>50 kb inversion clade</taxon>
        <taxon>NPAAA clade</taxon>
        <taxon>Hologalegina</taxon>
        <taxon>IRL clade</taxon>
        <taxon>Trifolieae</taxon>
        <taxon>Medicago</taxon>
    </lineage>
</organism>
<dbReference type="GO" id="GO:0009733">
    <property type="term" value="P:response to auxin"/>
    <property type="evidence" value="ECO:0007669"/>
    <property type="project" value="InterPro"/>
</dbReference>
<dbReference type="Proteomes" id="UP000265566">
    <property type="component" value="Chromosome 1"/>
</dbReference>
<evidence type="ECO:0000313" key="3">
    <source>
        <dbReference type="Proteomes" id="UP000265566"/>
    </source>
</evidence>
<dbReference type="EMBL" id="PSQE01000001">
    <property type="protein sequence ID" value="RHN76775.1"/>
    <property type="molecule type" value="Genomic_DNA"/>
</dbReference>
<dbReference type="PANTHER" id="PTHR31374">
    <property type="entry name" value="AUXIN-INDUCED PROTEIN-LIKE-RELATED"/>
    <property type="match status" value="1"/>
</dbReference>
<dbReference type="AlphaFoldDB" id="A0A396JKE9"/>
<gene>
    <name evidence="2" type="ORF">MtrunA17_Chr1g0147571</name>
</gene>
<comment type="caution">
    <text evidence="2">The sequence shown here is derived from an EMBL/GenBank/DDBJ whole genome shotgun (WGS) entry which is preliminary data.</text>
</comment>
<name>A0A396JKE9_MEDTR</name>
<comment type="similarity">
    <text evidence="1">Belongs to the ARG7 family.</text>
</comment>
<dbReference type="InterPro" id="IPR003676">
    <property type="entry name" value="SAUR_fam"/>
</dbReference>
<dbReference type="PANTHER" id="PTHR31374:SF152">
    <property type="entry name" value="SAUR-LIKE AUXIN-RESPONSIVE FAMILY PROTEIN"/>
    <property type="match status" value="1"/>
</dbReference>
<proteinExistence type="inferred from homology"/>
<protein>
    <submittedName>
        <fullName evidence="2">Putative small auxin-up RNA</fullName>
    </submittedName>
</protein>
<evidence type="ECO:0000313" key="2">
    <source>
        <dbReference type="EMBL" id="RHN76775.1"/>
    </source>
</evidence>
<dbReference type="Gramene" id="rna151">
    <property type="protein sequence ID" value="RHN76775.1"/>
    <property type="gene ID" value="gene151"/>
</dbReference>
<reference evidence="3" key="1">
    <citation type="journal article" date="2018" name="Nat. Plants">
        <title>Whole-genome landscape of Medicago truncatula symbiotic genes.</title>
        <authorList>
            <person name="Pecrix Y."/>
            <person name="Staton S.E."/>
            <person name="Sallet E."/>
            <person name="Lelandais-Briere C."/>
            <person name="Moreau S."/>
            <person name="Carrere S."/>
            <person name="Blein T."/>
            <person name="Jardinaud M.F."/>
            <person name="Latrasse D."/>
            <person name="Zouine M."/>
            <person name="Zahm M."/>
            <person name="Kreplak J."/>
            <person name="Mayjonade B."/>
            <person name="Satge C."/>
            <person name="Perez M."/>
            <person name="Cauet S."/>
            <person name="Marande W."/>
            <person name="Chantry-Darmon C."/>
            <person name="Lopez-Roques C."/>
            <person name="Bouchez O."/>
            <person name="Berard A."/>
            <person name="Debelle F."/>
            <person name="Munos S."/>
            <person name="Bendahmane A."/>
            <person name="Berges H."/>
            <person name="Niebel A."/>
            <person name="Buitink J."/>
            <person name="Frugier F."/>
            <person name="Benhamed M."/>
            <person name="Crespi M."/>
            <person name="Gouzy J."/>
            <person name="Gamas P."/>
        </authorList>
    </citation>
    <scope>NUCLEOTIDE SEQUENCE [LARGE SCALE GENOMIC DNA]</scope>
    <source>
        <strain evidence="3">cv. Jemalong A17</strain>
    </source>
</reference>
<dbReference type="Pfam" id="PF02519">
    <property type="entry name" value="Auxin_inducible"/>
    <property type="match status" value="1"/>
</dbReference>
<evidence type="ECO:0000256" key="1">
    <source>
        <dbReference type="ARBA" id="ARBA00006974"/>
    </source>
</evidence>
<accession>A0A396JKE9</accession>
<dbReference type="OrthoDB" id="670661at2759"/>
<sequence length="212" mass="24261">MQPFKPNSSQEQTKKFLTYPTDKERDITINIITMSMDQKKSNKIREIVRLQQILKKWRKIANSSKTTANTTTITRSKSMKFLKRTLSLSEREGGTTSSNNNGSVPKGYLAVCVGEELKRFIIPTEYLGHQAFQILLREAEEEFGFQQAGVLRIPCEVSTFESILKMVEDHGKNKDKFSNQECRSISIEEMMGYCSLENQLACSHHPQSPLCR</sequence>